<dbReference type="EMBL" id="JACHDB010000002">
    <property type="protein sequence ID" value="MBB5436051.1"/>
    <property type="molecule type" value="Genomic_DNA"/>
</dbReference>
<feature type="domain" description="FAD-binding" evidence="4">
    <location>
        <begin position="2"/>
        <end position="332"/>
    </location>
</feature>
<dbReference type="InterPro" id="IPR002938">
    <property type="entry name" value="FAD-bd"/>
</dbReference>
<reference evidence="5 6" key="1">
    <citation type="submission" date="2020-08" db="EMBL/GenBank/DDBJ databases">
        <title>Sequencing the genomes of 1000 actinobacteria strains.</title>
        <authorList>
            <person name="Klenk H.-P."/>
        </authorList>
    </citation>
    <scope>NUCLEOTIDE SEQUENCE [LARGE SCALE GENOMIC DNA]</scope>
    <source>
        <strain evidence="5 6">DSM 44551</strain>
    </source>
</reference>
<keyword evidence="6" id="KW-1185">Reference proteome</keyword>
<dbReference type="Gene3D" id="3.30.70.2450">
    <property type="match status" value="1"/>
</dbReference>
<evidence type="ECO:0000256" key="1">
    <source>
        <dbReference type="ARBA" id="ARBA00001974"/>
    </source>
</evidence>
<protein>
    <submittedName>
        <fullName evidence="5">2-polyprenyl-6-methoxyphenol hydroxylase-like FAD-dependent oxidoreductase</fullName>
    </submittedName>
</protein>
<dbReference type="PANTHER" id="PTHR43004:SF19">
    <property type="entry name" value="BINDING MONOOXYGENASE, PUTATIVE (JCVI)-RELATED"/>
    <property type="match status" value="1"/>
</dbReference>
<name>A0A7W8QTA5_9ACTN</name>
<comment type="caution">
    <text evidence="5">The sequence shown here is derived from an EMBL/GenBank/DDBJ whole genome shotgun (WGS) entry which is preliminary data.</text>
</comment>
<dbReference type="GO" id="GO:0071949">
    <property type="term" value="F:FAD binding"/>
    <property type="evidence" value="ECO:0007669"/>
    <property type="project" value="InterPro"/>
</dbReference>
<dbReference type="SUPFAM" id="SSF51905">
    <property type="entry name" value="FAD/NAD(P)-binding domain"/>
    <property type="match status" value="1"/>
</dbReference>
<dbReference type="AlphaFoldDB" id="A0A7W8QTA5"/>
<organism evidence="5 6">
    <name type="scientific">Nocardiopsis composta</name>
    <dbReference type="NCBI Taxonomy" id="157465"/>
    <lineage>
        <taxon>Bacteria</taxon>
        <taxon>Bacillati</taxon>
        <taxon>Actinomycetota</taxon>
        <taxon>Actinomycetes</taxon>
        <taxon>Streptosporangiales</taxon>
        <taxon>Nocardiopsidaceae</taxon>
        <taxon>Nocardiopsis</taxon>
    </lineage>
</organism>
<dbReference type="PANTHER" id="PTHR43004">
    <property type="entry name" value="TRK SYSTEM POTASSIUM UPTAKE PROTEIN"/>
    <property type="match status" value="1"/>
</dbReference>
<dbReference type="Gene3D" id="3.50.50.60">
    <property type="entry name" value="FAD/NAD(P)-binding domain"/>
    <property type="match status" value="1"/>
</dbReference>
<dbReference type="InterPro" id="IPR050641">
    <property type="entry name" value="RIFMO-like"/>
</dbReference>
<evidence type="ECO:0000313" key="6">
    <source>
        <dbReference type="Proteomes" id="UP000572635"/>
    </source>
</evidence>
<dbReference type="InterPro" id="IPR036188">
    <property type="entry name" value="FAD/NAD-bd_sf"/>
</dbReference>
<keyword evidence="3" id="KW-0274">FAD</keyword>
<sequence length="487" mass="52383">MSVVIVGAGPTGLLLAGDLAEAGVPVTVLERRAEESNLTRAFGLHARSLELLDMRGLADRLVSEGTRLPEVRVRIGKAMGVLDMRHPESRFPFVLILKQARTEAALLERALAHGAEIVHGAEVVGLEQDARGAVVTTADGRVFTADHVVGCDGAHSAVRGLIGAGFHGRSYPDRILLADVLLKGDLEGAVNPFMSDDGVALLPPYGDGWFRATIWDRTVQDVPADAPLTLEQVRESLRRIAGDDFGAAEIGWSSRFLSERRQADRYRSGRVFLAGDAAHVHSPLGAMGMNTGIQDAANLAWKLIAAHRGWAPDRLLDTYHPERYPAGRSALRLTDAILRIATAPAPVRALRPYALPALLGRPAVRRRARRTISALNVHYPAPPGIEETPSIGRRVPDLPLPEESGGRLHARVHRDRFTLVDASADGTAAAQAAQWSDRVDAVRAGGLGLSTMDVLLVRPDGYLAWSGREPAAQQVRAALRDWCGAPS</sequence>
<gene>
    <name evidence="5" type="ORF">HDA36_006199</name>
</gene>
<dbReference type="GO" id="GO:0016709">
    <property type="term" value="F:oxidoreductase activity, acting on paired donors, with incorporation or reduction of molecular oxygen, NAD(P)H as one donor, and incorporation of one atom of oxygen"/>
    <property type="evidence" value="ECO:0007669"/>
    <property type="project" value="UniProtKB-ARBA"/>
</dbReference>
<dbReference type="RefSeq" id="WP_184399306.1">
    <property type="nucleotide sequence ID" value="NZ_BAAAJD010000005.1"/>
</dbReference>
<comment type="cofactor">
    <cofactor evidence="1">
        <name>FAD</name>
        <dbReference type="ChEBI" id="CHEBI:57692"/>
    </cofactor>
</comment>
<evidence type="ECO:0000259" key="4">
    <source>
        <dbReference type="Pfam" id="PF01494"/>
    </source>
</evidence>
<evidence type="ECO:0000313" key="5">
    <source>
        <dbReference type="EMBL" id="MBB5436051.1"/>
    </source>
</evidence>
<accession>A0A7W8QTA5</accession>
<dbReference type="PRINTS" id="PR00420">
    <property type="entry name" value="RNGMNOXGNASE"/>
</dbReference>
<proteinExistence type="predicted"/>
<dbReference type="Pfam" id="PF21274">
    <property type="entry name" value="Rng_hyd_C"/>
    <property type="match status" value="1"/>
</dbReference>
<keyword evidence="2" id="KW-0285">Flavoprotein</keyword>
<dbReference type="Proteomes" id="UP000572635">
    <property type="component" value="Unassembled WGS sequence"/>
</dbReference>
<dbReference type="Pfam" id="PF01494">
    <property type="entry name" value="FAD_binding_3"/>
    <property type="match status" value="1"/>
</dbReference>
<dbReference type="Gene3D" id="3.40.30.120">
    <property type="match status" value="1"/>
</dbReference>
<evidence type="ECO:0000256" key="3">
    <source>
        <dbReference type="ARBA" id="ARBA00022827"/>
    </source>
</evidence>
<evidence type="ECO:0000256" key="2">
    <source>
        <dbReference type="ARBA" id="ARBA00022630"/>
    </source>
</evidence>